<keyword evidence="2" id="KW-0808">Transferase</keyword>
<dbReference type="SUPFAM" id="SSF53448">
    <property type="entry name" value="Nucleotide-diphospho-sugar transferases"/>
    <property type="match status" value="1"/>
</dbReference>
<dbReference type="GO" id="GO:0016020">
    <property type="term" value="C:membrane"/>
    <property type="evidence" value="ECO:0007669"/>
    <property type="project" value="InterPro"/>
</dbReference>
<evidence type="ECO:0000313" key="5">
    <source>
        <dbReference type="Proteomes" id="UP000886523"/>
    </source>
</evidence>
<feature type="transmembrane region" description="Helical" evidence="3">
    <location>
        <begin position="20"/>
        <end position="41"/>
    </location>
</feature>
<dbReference type="InterPro" id="IPR002685">
    <property type="entry name" value="Glyco_trans_15"/>
</dbReference>
<evidence type="ECO:0000256" key="2">
    <source>
        <dbReference type="ARBA" id="ARBA00022679"/>
    </source>
</evidence>
<gene>
    <name evidence="4" type="ORF">BS47DRAFT_1343541</name>
</gene>
<comment type="caution">
    <text evidence="4">The sequence shown here is derived from an EMBL/GenBank/DDBJ whole genome shotgun (WGS) entry which is preliminary data.</text>
</comment>
<sequence length="310" mass="35873">MLSLLPKAANKATRLNKIQVQSLIAIVLICLVALTLSWNFFYKQGGTISFASHSEHSTIIYLAAAHRSGELIQSLTLVARNLHTGSRRWPIILFHTGDFDSTEARSELLTRLGSPFPFIRRIRFSKLFWTLPEGISNNITIVDPVFAGVWPGYHHMCAFFSAPIFSHPALEGYTYYLRLDTDSFIEAPLCYDPFEVMHARNRTYGYRYLGMDPPEVTRGLWSFMSGRERLRMNGWKWPNGRDEATMPGEMGENDEGEWPEAQHDFFPGYYNNFEIVKLEAFRRPDVQEWLTEVMRDPKRAYKYRWANAVP</sequence>
<dbReference type="AlphaFoldDB" id="A0A9P6AY71"/>
<dbReference type="GO" id="GO:0000026">
    <property type="term" value="F:alpha-1,2-mannosyltransferase activity"/>
    <property type="evidence" value="ECO:0007669"/>
    <property type="project" value="TreeGrafter"/>
</dbReference>
<organism evidence="4 5">
    <name type="scientific">Hydnum rufescens UP504</name>
    <dbReference type="NCBI Taxonomy" id="1448309"/>
    <lineage>
        <taxon>Eukaryota</taxon>
        <taxon>Fungi</taxon>
        <taxon>Dikarya</taxon>
        <taxon>Basidiomycota</taxon>
        <taxon>Agaricomycotina</taxon>
        <taxon>Agaricomycetes</taxon>
        <taxon>Cantharellales</taxon>
        <taxon>Hydnaceae</taxon>
        <taxon>Hydnum</taxon>
    </lineage>
</organism>
<keyword evidence="3" id="KW-0472">Membrane</keyword>
<dbReference type="InterPro" id="IPR029044">
    <property type="entry name" value="Nucleotide-diphossugar_trans"/>
</dbReference>
<dbReference type="Proteomes" id="UP000886523">
    <property type="component" value="Unassembled WGS sequence"/>
</dbReference>
<dbReference type="Pfam" id="PF01793">
    <property type="entry name" value="Glyco_transf_15"/>
    <property type="match status" value="1"/>
</dbReference>
<dbReference type="GO" id="GO:0005794">
    <property type="term" value="C:Golgi apparatus"/>
    <property type="evidence" value="ECO:0007669"/>
    <property type="project" value="TreeGrafter"/>
</dbReference>
<accession>A0A9P6AY71</accession>
<dbReference type="Gene3D" id="3.90.550.10">
    <property type="entry name" value="Spore Coat Polysaccharide Biosynthesis Protein SpsA, Chain A"/>
    <property type="match status" value="1"/>
</dbReference>
<keyword evidence="3" id="KW-1133">Transmembrane helix</keyword>
<evidence type="ECO:0000256" key="1">
    <source>
        <dbReference type="ARBA" id="ARBA00007677"/>
    </source>
</evidence>
<dbReference type="PANTHER" id="PTHR31121:SF6">
    <property type="entry name" value="ALPHA-1,2 MANNOSYLTRANSFERASE KTR1"/>
    <property type="match status" value="1"/>
</dbReference>
<dbReference type="OrthoDB" id="439943at2759"/>
<reference evidence="4" key="1">
    <citation type="journal article" date="2020" name="Nat. Commun.">
        <title>Large-scale genome sequencing of mycorrhizal fungi provides insights into the early evolution of symbiotic traits.</title>
        <authorList>
            <person name="Miyauchi S."/>
            <person name="Kiss E."/>
            <person name="Kuo A."/>
            <person name="Drula E."/>
            <person name="Kohler A."/>
            <person name="Sanchez-Garcia M."/>
            <person name="Morin E."/>
            <person name="Andreopoulos B."/>
            <person name="Barry K.W."/>
            <person name="Bonito G."/>
            <person name="Buee M."/>
            <person name="Carver A."/>
            <person name="Chen C."/>
            <person name="Cichocki N."/>
            <person name="Clum A."/>
            <person name="Culley D."/>
            <person name="Crous P.W."/>
            <person name="Fauchery L."/>
            <person name="Girlanda M."/>
            <person name="Hayes R.D."/>
            <person name="Keri Z."/>
            <person name="LaButti K."/>
            <person name="Lipzen A."/>
            <person name="Lombard V."/>
            <person name="Magnuson J."/>
            <person name="Maillard F."/>
            <person name="Murat C."/>
            <person name="Nolan M."/>
            <person name="Ohm R.A."/>
            <person name="Pangilinan J."/>
            <person name="Pereira M.F."/>
            <person name="Perotto S."/>
            <person name="Peter M."/>
            <person name="Pfister S."/>
            <person name="Riley R."/>
            <person name="Sitrit Y."/>
            <person name="Stielow J.B."/>
            <person name="Szollosi G."/>
            <person name="Zifcakova L."/>
            <person name="Stursova M."/>
            <person name="Spatafora J.W."/>
            <person name="Tedersoo L."/>
            <person name="Vaario L.M."/>
            <person name="Yamada A."/>
            <person name="Yan M."/>
            <person name="Wang P."/>
            <person name="Xu J."/>
            <person name="Bruns T."/>
            <person name="Baldrian P."/>
            <person name="Vilgalys R."/>
            <person name="Dunand C."/>
            <person name="Henrissat B."/>
            <person name="Grigoriev I.V."/>
            <person name="Hibbett D."/>
            <person name="Nagy L.G."/>
            <person name="Martin F.M."/>
        </authorList>
    </citation>
    <scope>NUCLEOTIDE SEQUENCE</scope>
    <source>
        <strain evidence="4">UP504</strain>
    </source>
</reference>
<keyword evidence="3" id="KW-0812">Transmembrane</keyword>
<name>A0A9P6AY71_9AGAM</name>
<dbReference type="PANTHER" id="PTHR31121">
    <property type="entry name" value="ALPHA-1,2 MANNOSYLTRANSFERASE KTR1"/>
    <property type="match status" value="1"/>
</dbReference>
<dbReference type="GO" id="GO:0006487">
    <property type="term" value="P:protein N-linked glycosylation"/>
    <property type="evidence" value="ECO:0007669"/>
    <property type="project" value="TreeGrafter"/>
</dbReference>
<evidence type="ECO:0000256" key="3">
    <source>
        <dbReference type="SAM" id="Phobius"/>
    </source>
</evidence>
<protein>
    <submittedName>
        <fullName evidence="4">Glycosyltransferase family 15 protein</fullName>
    </submittedName>
</protein>
<keyword evidence="5" id="KW-1185">Reference proteome</keyword>
<evidence type="ECO:0000313" key="4">
    <source>
        <dbReference type="EMBL" id="KAF9514055.1"/>
    </source>
</evidence>
<proteinExistence type="inferred from homology"/>
<dbReference type="EMBL" id="MU128965">
    <property type="protein sequence ID" value="KAF9514055.1"/>
    <property type="molecule type" value="Genomic_DNA"/>
</dbReference>
<dbReference type="GO" id="GO:0000032">
    <property type="term" value="P:cell wall mannoprotein biosynthetic process"/>
    <property type="evidence" value="ECO:0007669"/>
    <property type="project" value="TreeGrafter"/>
</dbReference>
<comment type="similarity">
    <text evidence="1">Belongs to the glycosyltransferase 15 family.</text>
</comment>